<name>A0A1J1LSK2_9CYAN</name>
<dbReference type="EMBL" id="CZDF01000174">
    <property type="protein sequence ID" value="CUR35584.1"/>
    <property type="molecule type" value="Genomic_DNA"/>
</dbReference>
<dbReference type="RefSeq" id="WP_072722540.1">
    <property type="nucleotide sequence ID" value="NZ_LN889815.1"/>
</dbReference>
<gene>
    <name evidence="1" type="ORF">PL9214670210</name>
</gene>
<accession>A0A1J1LSK2</accession>
<evidence type="ECO:0000313" key="2">
    <source>
        <dbReference type="Proteomes" id="UP000184315"/>
    </source>
</evidence>
<sequence length="185" mass="21165">MASIKILKPKLLSGTTSSQAAIEHFTRFQKKLKSLIDLWSNYPPNDALSTLRKQDLEWLISMAEHYRLRIQPSSQSLEFWQGYQDGKKSRRTIPAPDSRSLAPILLKSVNSSKSEQIYALGVRLGWCYVRLKNYLLRVTKEQKLNAAKQLKNSQPILSIIQEIQAMDNTDSLVSWGGLAERRFNS</sequence>
<keyword evidence="2" id="KW-1185">Reference proteome</keyword>
<reference evidence="2" key="1">
    <citation type="submission" date="2015-10" db="EMBL/GenBank/DDBJ databases">
        <authorList>
            <person name="Regsiter A."/>
            <person name="william w."/>
        </authorList>
    </citation>
    <scope>NUCLEOTIDE SEQUENCE [LARGE SCALE GENOMIC DNA]</scope>
</reference>
<dbReference type="STRING" id="671072.PL9214670210"/>
<dbReference type="OrthoDB" id="452267at2"/>
<proteinExistence type="predicted"/>
<organism evidence="1 2">
    <name type="scientific">Planktothrix tepida PCC 9214</name>
    <dbReference type="NCBI Taxonomy" id="671072"/>
    <lineage>
        <taxon>Bacteria</taxon>
        <taxon>Bacillati</taxon>
        <taxon>Cyanobacteriota</taxon>
        <taxon>Cyanophyceae</taxon>
        <taxon>Oscillatoriophycideae</taxon>
        <taxon>Oscillatoriales</taxon>
        <taxon>Microcoleaceae</taxon>
        <taxon>Planktothrix</taxon>
    </lineage>
</organism>
<evidence type="ECO:0000313" key="1">
    <source>
        <dbReference type="EMBL" id="CUR35584.1"/>
    </source>
</evidence>
<protein>
    <submittedName>
        <fullName evidence="1">Uncharacterized protein</fullName>
    </submittedName>
</protein>
<dbReference type="AlphaFoldDB" id="A0A1J1LSK2"/>
<dbReference type="Proteomes" id="UP000184315">
    <property type="component" value="Unassembled WGS sequence"/>
</dbReference>